<evidence type="ECO:0000259" key="2">
    <source>
        <dbReference type="Pfam" id="PF20789"/>
    </source>
</evidence>
<evidence type="ECO:0000313" key="4">
    <source>
        <dbReference type="Proteomes" id="UP000253501"/>
    </source>
</evidence>
<evidence type="ECO:0000313" key="3">
    <source>
        <dbReference type="EMBL" id="RCJ07225.1"/>
    </source>
</evidence>
<dbReference type="InterPro" id="IPR049449">
    <property type="entry name" value="TesB_ACOT8-like_N"/>
</dbReference>
<dbReference type="Pfam" id="PF13622">
    <property type="entry name" value="4HBT_3"/>
    <property type="match status" value="1"/>
</dbReference>
<feature type="domain" description="Acyl-CoA thioesterase-like C-terminal" evidence="2">
    <location>
        <begin position="134"/>
        <end position="267"/>
    </location>
</feature>
<dbReference type="Gene3D" id="2.40.160.210">
    <property type="entry name" value="Acyl-CoA thioesterase, double hotdog domain"/>
    <property type="match status" value="1"/>
</dbReference>
<proteinExistence type="predicted"/>
<gene>
    <name evidence="3" type="ORF">DDK22_17605</name>
</gene>
<feature type="domain" description="Acyl-CoA thioesterase-like N-terminal HotDog" evidence="1">
    <location>
        <begin position="30"/>
        <end position="113"/>
    </location>
</feature>
<dbReference type="InterPro" id="IPR049450">
    <property type="entry name" value="ACOT8-like_C"/>
</dbReference>
<comment type="caution">
    <text evidence="3">The sequence shown here is derived from an EMBL/GenBank/DDBJ whole genome shotgun (WGS) entry which is preliminary data.</text>
</comment>
<evidence type="ECO:0000259" key="1">
    <source>
        <dbReference type="Pfam" id="PF13622"/>
    </source>
</evidence>
<protein>
    <submittedName>
        <fullName evidence="3">Thioesterase family protein</fullName>
    </submittedName>
</protein>
<dbReference type="PANTHER" id="PTHR38110">
    <property type="entry name" value="CHROMOSOME 23, WHOLE GENOME SHOTGUN SEQUENCE"/>
    <property type="match status" value="1"/>
</dbReference>
<sequence>MTQANAGTLNSFSRLIATLESGGGSFAITLPSDWLQGRTAYGGLSAALCLEATLRAFPDLPPLRSAQFSFVAPATGVLRIAVNILRQGKSTVFTTADLEGENGVAARATFCFGVGRSIAREYANVPSPTAPRLEECPPYFTWPNQPNFRQHFEGRLAAGARTGTPGCPPEMLVWARHRDEDVSGGPVSLLALADALPPAALIMFSEPPPISTMTWSIDMLDAEPASTTGWWLVKCAVDSVHEGYSAQQTIIWNSDGRPILVARQNVAIFEKK</sequence>
<dbReference type="SUPFAM" id="SSF54637">
    <property type="entry name" value="Thioesterase/thiol ester dehydrase-isomerase"/>
    <property type="match status" value="2"/>
</dbReference>
<accession>A0A367PJK1</accession>
<organism evidence="3 4">
    <name type="scientific">Cupriavidus necator</name>
    <name type="common">Alcaligenes eutrophus</name>
    <name type="synonym">Ralstonia eutropha</name>
    <dbReference type="NCBI Taxonomy" id="106590"/>
    <lineage>
        <taxon>Bacteria</taxon>
        <taxon>Pseudomonadati</taxon>
        <taxon>Pseudomonadota</taxon>
        <taxon>Betaproteobacteria</taxon>
        <taxon>Burkholderiales</taxon>
        <taxon>Burkholderiaceae</taxon>
        <taxon>Cupriavidus</taxon>
    </lineage>
</organism>
<dbReference type="AlphaFoldDB" id="A0A367PJK1"/>
<dbReference type="RefSeq" id="WP_114133015.1">
    <property type="nucleotide sequence ID" value="NZ_CP068435.1"/>
</dbReference>
<name>A0A367PJK1_CUPNE</name>
<dbReference type="PANTHER" id="PTHR38110:SF1">
    <property type="entry name" value="THIOESTERASE DOMAIN-CONTAINING PROTEIN"/>
    <property type="match status" value="1"/>
</dbReference>
<dbReference type="InterPro" id="IPR029069">
    <property type="entry name" value="HotDog_dom_sf"/>
</dbReference>
<dbReference type="EMBL" id="QDHA01000040">
    <property type="protein sequence ID" value="RCJ07225.1"/>
    <property type="molecule type" value="Genomic_DNA"/>
</dbReference>
<dbReference type="InterPro" id="IPR042171">
    <property type="entry name" value="Acyl-CoA_hotdog"/>
</dbReference>
<dbReference type="Pfam" id="PF20789">
    <property type="entry name" value="4HBT_3C"/>
    <property type="match status" value="1"/>
</dbReference>
<dbReference type="InterPro" id="IPR052389">
    <property type="entry name" value="Sec_Metab_Biosynth-Assoc"/>
</dbReference>
<reference evidence="3 4" key="1">
    <citation type="submission" date="2018-04" db="EMBL/GenBank/DDBJ databases">
        <title>Cupriavidus necator CR12 genome sequencing and assembly.</title>
        <authorList>
            <person name="Ben Fekih I."/>
            <person name="Mazhar H.S."/>
            <person name="Bello S.K."/>
            <person name="Rensing C."/>
        </authorList>
    </citation>
    <scope>NUCLEOTIDE SEQUENCE [LARGE SCALE GENOMIC DNA]</scope>
    <source>
        <strain evidence="3 4">CR12</strain>
    </source>
</reference>
<dbReference type="Proteomes" id="UP000253501">
    <property type="component" value="Unassembled WGS sequence"/>
</dbReference>